<keyword evidence="2" id="KW-1185">Reference proteome</keyword>
<accession>A0AAN5AMM5</accession>
<dbReference type="Proteomes" id="UP001310022">
    <property type="component" value="Unassembled WGS sequence"/>
</dbReference>
<dbReference type="NCBIfam" id="NF033593">
    <property type="entry name" value="transpos_ISNCY_1"/>
    <property type="match status" value="1"/>
</dbReference>
<dbReference type="AlphaFoldDB" id="A0AAN5AMM5"/>
<evidence type="ECO:0000313" key="2">
    <source>
        <dbReference type="Proteomes" id="UP001310022"/>
    </source>
</evidence>
<comment type="caution">
    <text evidence="1">The sequence shown here is derived from an EMBL/GenBank/DDBJ whole genome shotgun (WGS) entry which is preliminary data.</text>
</comment>
<dbReference type="EMBL" id="BQKE01000006">
    <property type="protein sequence ID" value="GJM64599.1"/>
    <property type="molecule type" value="Genomic_DNA"/>
</dbReference>
<proteinExistence type="predicted"/>
<name>A0AAN5AMM5_9BACT</name>
<evidence type="ECO:0000313" key="1">
    <source>
        <dbReference type="EMBL" id="GJM64599.1"/>
    </source>
</evidence>
<evidence type="ECO:0008006" key="3">
    <source>
        <dbReference type="Google" id="ProtNLM"/>
    </source>
</evidence>
<protein>
    <recommendedName>
        <fullName evidence="3">ISNCY family transposase</fullName>
    </recommendedName>
</protein>
<sequence>MRSGFTQQLKINTIPISEVQFPSNTRDHIVNLLRALQAIYMNKEISVRIEKLLQEAIGTSQTSGRKGMGLWEVFVLAQLRLCQNLSYDDLLNLANYNVLVRRMLGKQINLGLAGESVDEYTFQNIYDNVSLVDDETLKKINAVIVEFGHGIFKKKDSDPLSLKTDSFVVETNTTFPSDYVLLFEAGRKCLNMIGEIAKQHKVKGWREVKSESSKLKSLCRSFGRATSAGGKNKAKNEIEACQAYLNKAKSLYKKVADFWEKDMPALLIDQKTLLVLIKVEWFKLMFEKHINLLERRIIGQEKIPAPEKVYSLYLPFTEWIKKGKKRPPIEIGKKLFVTTDQFGLIVDHCLGDNLSDRDSIMDIIDRVLEKYQLVSSWSTDKGFSSKENKALIQEVFPDLQLIMPKLGKRNKTEEAEEKSKPFKLLKNAHSAIESNINELENRGLDRCPNRSPEQFRNYVALGITAYNLHKIGKRLNEIKIKKEKTRYKKIMSAA</sequence>
<organism evidence="1 2">
    <name type="scientific">Persicobacter diffluens</name>
    <dbReference type="NCBI Taxonomy" id="981"/>
    <lineage>
        <taxon>Bacteria</taxon>
        <taxon>Pseudomonadati</taxon>
        <taxon>Bacteroidota</taxon>
        <taxon>Cytophagia</taxon>
        <taxon>Cytophagales</taxon>
        <taxon>Persicobacteraceae</taxon>
        <taxon>Persicobacter</taxon>
    </lineage>
</organism>
<reference evidence="1 2" key="1">
    <citation type="submission" date="2021-12" db="EMBL/GenBank/DDBJ databases">
        <title>Genome sequencing of bacteria with rrn-lacking chromosome and rrn-plasmid.</title>
        <authorList>
            <person name="Anda M."/>
            <person name="Iwasaki W."/>
        </authorList>
    </citation>
    <scope>NUCLEOTIDE SEQUENCE [LARGE SCALE GENOMIC DNA]</scope>
    <source>
        <strain evidence="1 2">NBRC 15940</strain>
    </source>
</reference>
<dbReference type="RefSeq" id="WP_338239660.1">
    <property type="nucleotide sequence ID" value="NZ_BQKE01000006.1"/>
</dbReference>
<gene>
    <name evidence="1" type="ORF">PEDI_51510</name>
</gene>